<reference evidence="1 2" key="1">
    <citation type="submission" date="2018-10" db="EMBL/GenBank/DDBJ databases">
        <title>Genome assembly for a Yunnan-Guizhou Plateau 3E fish, Anabarilius grahami (Regan), and its evolutionary and genetic applications.</title>
        <authorList>
            <person name="Jiang W."/>
        </authorList>
    </citation>
    <scope>NUCLEOTIDE SEQUENCE [LARGE SCALE GENOMIC DNA]</scope>
    <source>
        <strain evidence="1">AG-KIZ</strain>
        <tissue evidence="1">Muscle</tissue>
    </source>
</reference>
<evidence type="ECO:0000313" key="1">
    <source>
        <dbReference type="EMBL" id="ROL48370.1"/>
    </source>
</evidence>
<protein>
    <submittedName>
        <fullName evidence="1">Uncharacterized protein</fullName>
    </submittedName>
</protein>
<proteinExistence type="predicted"/>
<sequence>MKRPNDELENIGVSVTAGVTRDATEFTSGNCSVIGPGPIHGGSTSQLTGLKGSAAHILVQIPQHTFRGLEESMPRRFLQFNQTAVRALAFGGSRPASPCSARGVVLPNGQCVSDVHAVSASHMEETDRHSRFSLITATIQLKLVIIWLTSNNLPKNSSSSGPK</sequence>
<dbReference type="EMBL" id="RJVU01030786">
    <property type="protein sequence ID" value="ROL48370.1"/>
    <property type="molecule type" value="Genomic_DNA"/>
</dbReference>
<gene>
    <name evidence="1" type="ORF">DPX16_4196</name>
</gene>
<dbReference type="Proteomes" id="UP000281406">
    <property type="component" value="Unassembled WGS sequence"/>
</dbReference>
<keyword evidence="2" id="KW-1185">Reference proteome</keyword>
<organism evidence="1 2">
    <name type="scientific">Anabarilius grahami</name>
    <name type="common">Kanglang fish</name>
    <name type="synonym">Barilius grahami</name>
    <dbReference type="NCBI Taxonomy" id="495550"/>
    <lineage>
        <taxon>Eukaryota</taxon>
        <taxon>Metazoa</taxon>
        <taxon>Chordata</taxon>
        <taxon>Craniata</taxon>
        <taxon>Vertebrata</taxon>
        <taxon>Euteleostomi</taxon>
        <taxon>Actinopterygii</taxon>
        <taxon>Neopterygii</taxon>
        <taxon>Teleostei</taxon>
        <taxon>Ostariophysi</taxon>
        <taxon>Cypriniformes</taxon>
        <taxon>Xenocyprididae</taxon>
        <taxon>Xenocypridinae</taxon>
        <taxon>Xenocypridinae incertae sedis</taxon>
        <taxon>Anabarilius</taxon>
    </lineage>
</organism>
<name>A0A3N0YQV8_ANAGA</name>
<comment type="caution">
    <text evidence="1">The sequence shown here is derived from an EMBL/GenBank/DDBJ whole genome shotgun (WGS) entry which is preliminary data.</text>
</comment>
<dbReference type="AlphaFoldDB" id="A0A3N0YQV8"/>
<evidence type="ECO:0000313" key="2">
    <source>
        <dbReference type="Proteomes" id="UP000281406"/>
    </source>
</evidence>
<accession>A0A3N0YQV8</accession>